<dbReference type="Gene3D" id="3.20.20.120">
    <property type="entry name" value="Enolase-like C-terminal domain"/>
    <property type="match status" value="1"/>
</dbReference>
<dbReference type="PRINTS" id="PR00148">
    <property type="entry name" value="ENOLASE"/>
</dbReference>
<dbReference type="KEGG" id="mrb:Mrub_0003"/>
<dbReference type="FunFam" id="3.30.390.10:FF:000001">
    <property type="entry name" value="Enolase"/>
    <property type="match status" value="1"/>
</dbReference>
<feature type="binding site" evidence="11">
    <location>
        <position position="336"/>
    </location>
    <ligand>
        <name>(2R)-2-phosphoglycerate</name>
        <dbReference type="ChEBI" id="CHEBI:58289"/>
    </ligand>
</feature>
<dbReference type="PATRIC" id="fig|504728.9.peg.1485"/>
<feature type="domain" description="Enolase C-terminal TIM barrel" evidence="15">
    <location>
        <begin position="138"/>
        <end position="424"/>
    </location>
</feature>
<evidence type="ECO:0000313" key="18">
    <source>
        <dbReference type="EMBL" id="AGK04741.1"/>
    </source>
</evidence>
<dbReference type="EMBL" id="CP001743">
    <property type="protein sequence ID" value="ADD26785.1"/>
    <property type="molecule type" value="Genomic_DNA"/>
</dbReference>
<dbReference type="OrthoDB" id="9804716at2"/>
<comment type="catalytic activity">
    <reaction evidence="11">
        <text>(2R)-2-phosphoglycerate = phosphoenolpyruvate + H2O</text>
        <dbReference type="Rhea" id="RHEA:10164"/>
        <dbReference type="ChEBI" id="CHEBI:15377"/>
        <dbReference type="ChEBI" id="CHEBI:58289"/>
        <dbReference type="ChEBI" id="CHEBI:58702"/>
        <dbReference type="EC" id="4.2.1.11"/>
    </reaction>
</comment>
<evidence type="ECO:0000256" key="9">
    <source>
        <dbReference type="ARBA" id="ARBA00023152"/>
    </source>
</evidence>
<feature type="binding site" evidence="13">
    <location>
        <begin position="363"/>
        <end position="366"/>
    </location>
    <ligand>
        <name>substrate</name>
    </ligand>
</feature>
<evidence type="ECO:0000256" key="2">
    <source>
        <dbReference type="ARBA" id="ARBA00009604"/>
    </source>
</evidence>
<feature type="binding site" evidence="13">
    <location>
        <position position="311"/>
    </location>
    <ligand>
        <name>substrate</name>
    </ligand>
</feature>
<keyword evidence="8 11" id="KW-0460">Magnesium</keyword>
<comment type="similarity">
    <text evidence="2 11">Belongs to the enolase family.</text>
</comment>
<dbReference type="EMBL" id="CP005385">
    <property type="protein sequence ID" value="AGK04741.1"/>
    <property type="molecule type" value="Genomic_DNA"/>
</dbReference>
<reference evidence="18" key="2">
    <citation type="submission" date="2013-04" db="EMBL/GenBank/DDBJ databases">
        <title>Non-Hybrid, Finished Microbial Genome Assemblies from Long-Read SMRT Sequencing Data.</title>
        <authorList>
            <person name="Klammer A."/>
            <person name="Drake J."/>
            <person name="Heiner C."/>
            <person name="Clum A."/>
            <person name="Copeland A."/>
            <person name="Huddleston J."/>
            <person name="Eichler E."/>
            <person name="Turner S.W."/>
        </authorList>
    </citation>
    <scope>NUCLEOTIDE SEQUENCE</scope>
    <source>
        <strain evidence="18">DSM 1279</strain>
    </source>
</reference>
<dbReference type="STRING" id="504728.K649_07215"/>
<dbReference type="GO" id="GO:0000287">
    <property type="term" value="F:magnesium ion binding"/>
    <property type="evidence" value="ECO:0007669"/>
    <property type="project" value="UniProtKB-UniRule"/>
</dbReference>
<dbReference type="PROSITE" id="PS00164">
    <property type="entry name" value="ENOLASE"/>
    <property type="match status" value="1"/>
</dbReference>
<dbReference type="Proteomes" id="UP000006655">
    <property type="component" value="Chromosome"/>
</dbReference>
<feature type="binding site" evidence="11 14">
    <location>
        <position position="241"/>
    </location>
    <ligand>
        <name>Mg(2+)</name>
        <dbReference type="ChEBI" id="CHEBI:18420"/>
    </ligand>
</feature>
<dbReference type="InterPro" id="IPR000941">
    <property type="entry name" value="Enolase"/>
</dbReference>
<comment type="pathway">
    <text evidence="1 11">Carbohydrate degradation; glycolysis; pyruvate from D-glyceraldehyde 3-phosphate: step 4/5.</text>
</comment>
<evidence type="ECO:0000259" key="16">
    <source>
        <dbReference type="SMART" id="SM01193"/>
    </source>
</evidence>
<dbReference type="Gene3D" id="3.30.390.10">
    <property type="entry name" value="Enolase-like, N-terminal domain"/>
    <property type="match status" value="1"/>
</dbReference>
<name>D3PKA4_MEIRD</name>
<evidence type="ECO:0000256" key="6">
    <source>
        <dbReference type="ARBA" id="ARBA00022525"/>
    </source>
</evidence>
<dbReference type="PANTHER" id="PTHR11902:SF1">
    <property type="entry name" value="ENOLASE"/>
    <property type="match status" value="1"/>
</dbReference>
<comment type="subcellular location">
    <subcellularLocation>
        <location evidence="11">Cytoplasm</location>
    </subcellularLocation>
    <subcellularLocation>
        <location evidence="11">Secreted</location>
    </subcellularLocation>
    <subcellularLocation>
        <location evidence="11">Cell surface</location>
    </subcellularLocation>
    <text evidence="11">Fractions of enolase are present in both the cytoplasm and on the cell surface.</text>
</comment>
<dbReference type="SFLD" id="SFLDG00178">
    <property type="entry name" value="enolase"/>
    <property type="match status" value="1"/>
</dbReference>
<accession>D3PKA4</accession>
<evidence type="ECO:0000256" key="4">
    <source>
        <dbReference type="ARBA" id="ARBA00017068"/>
    </source>
</evidence>
<feature type="binding site" evidence="11">
    <location>
        <position position="162"/>
    </location>
    <ligand>
        <name>(2R)-2-phosphoglycerate</name>
        <dbReference type="ChEBI" id="CHEBI:58289"/>
    </ligand>
</feature>
<feature type="domain" description="Enolase N-terminal" evidence="16">
    <location>
        <begin position="4"/>
        <end position="133"/>
    </location>
</feature>
<dbReference type="GO" id="GO:0009986">
    <property type="term" value="C:cell surface"/>
    <property type="evidence" value="ECO:0007669"/>
    <property type="project" value="UniProtKB-SubCell"/>
</dbReference>
<feature type="active site" description="Proton acceptor" evidence="11 12">
    <location>
        <position position="336"/>
    </location>
</feature>
<dbReference type="KEGG" id="mre:K649_07215"/>
<evidence type="ECO:0000313" key="17">
    <source>
        <dbReference type="EMBL" id="ADD26785.1"/>
    </source>
</evidence>
<dbReference type="PIRSF" id="PIRSF001400">
    <property type="entry name" value="Enolase"/>
    <property type="match status" value="1"/>
</dbReference>
<dbReference type="PANTHER" id="PTHR11902">
    <property type="entry name" value="ENOLASE"/>
    <property type="match status" value="1"/>
</dbReference>
<gene>
    <name evidence="11 18" type="primary">eno</name>
    <name evidence="17" type="ordered locus">Mrub_0003</name>
    <name evidence="18" type="ORF">K649_07215</name>
</gene>
<protein>
    <recommendedName>
        <fullName evidence="4 11">Enolase</fullName>
        <ecNumber evidence="3 11">4.2.1.11</ecNumber>
    </recommendedName>
    <alternativeName>
        <fullName evidence="11">2-phospho-D-glycerate hydro-lyase</fullName>
    </alternativeName>
    <alternativeName>
        <fullName evidence="11">2-phosphoglycerate dehydratase</fullName>
    </alternativeName>
</protein>
<evidence type="ECO:0000256" key="1">
    <source>
        <dbReference type="ARBA" id="ARBA00005031"/>
    </source>
</evidence>
<dbReference type="GO" id="GO:0006096">
    <property type="term" value="P:glycolytic process"/>
    <property type="evidence" value="ECO:0007669"/>
    <property type="project" value="UniProtKB-UniRule"/>
</dbReference>
<dbReference type="SMART" id="SM01192">
    <property type="entry name" value="Enolase_C"/>
    <property type="match status" value="1"/>
</dbReference>
<keyword evidence="9 11" id="KW-0324">Glycolysis</keyword>
<dbReference type="FunFam" id="3.20.20.120:FF:000001">
    <property type="entry name" value="Enolase"/>
    <property type="match status" value="1"/>
</dbReference>
<dbReference type="UniPathway" id="UPA00109">
    <property type="reaction ID" value="UER00187"/>
</dbReference>
<evidence type="ECO:0000313" key="19">
    <source>
        <dbReference type="Proteomes" id="UP000006655"/>
    </source>
</evidence>
<keyword evidence="5 11" id="KW-0963">Cytoplasm</keyword>
<dbReference type="SFLD" id="SFLDS00001">
    <property type="entry name" value="Enolase"/>
    <property type="match status" value="1"/>
</dbReference>
<feature type="binding site" evidence="13">
    <location>
        <position position="154"/>
    </location>
    <ligand>
        <name>substrate</name>
    </ligand>
</feature>
<dbReference type="InterPro" id="IPR036849">
    <property type="entry name" value="Enolase-like_C_sf"/>
</dbReference>
<keyword evidence="10 11" id="KW-0456">Lyase</keyword>
<feature type="active site" description="Proton donor" evidence="11 12">
    <location>
        <position position="204"/>
    </location>
</feature>
<keyword evidence="6 11" id="KW-0964">Secreted</keyword>
<dbReference type="AlphaFoldDB" id="D3PKA4"/>
<dbReference type="GO" id="GO:0004634">
    <property type="term" value="F:phosphopyruvate hydratase activity"/>
    <property type="evidence" value="ECO:0007669"/>
    <property type="project" value="UniProtKB-UniRule"/>
</dbReference>
<dbReference type="InterPro" id="IPR020809">
    <property type="entry name" value="Enolase_CS"/>
</dbReference>
<feature type="binding site" evidence="11">
    <location>
        <position position="365"/>
    </location>
    <ligand>
        <name>(2R)-2-phosphoglycerate</name>
        <dbReference type="ChEBI" id="CHEBI:58289"/>
    </ligand>
</feature>
<dbReference type="InterPro" id="IPR020811">
    <property type="entry name" value="Enolase_N"/>
</dbReference>
<dbReference type="HAMAP" id="MF_00318">
    <property type="entry name" value="Enolase"/>
    <property type="match status" value="1"/>
</dbReference>
<dbReference type="SUPFAM" id="SSF51604">
    <property type="entry name" value="Enolase C-terminal domain-like"/>
    <property type="match status" value="1"/>
</dbReference>
<evidence type="ECO:0000259" key="15">
    <source>
        <dbReference type="SMART" id="SM01192"/>
    </source>
</evidence>
<feature type="binding site" evidence="11">
    <location>
        <position position="366"/>
    </location>
    <ligand>
        <name>(2R)-2-phosphoglycerate</name>
        <dbReference type="ChEBI" id="CHEBI:58289"/>
    </ligand>
</feature>
<feature type="binding site" evidence="13">
    <location>
        <position position="387"/>
    </location>
    <ligand>
        <name>substrate</name>
    </ligand>
</feature>
<evidence type="ECO:0000256" key="13">
    <source>
        <dbReference type="PIRSR" id="PIRSR001400-2"/>
    </source>
</evidence>
<evidence type="ECO:0000256" key="11">
    <source>
        <dbReference type="HAMAP-Rule" id="MF_00318"/>
    </source>
</evidence>
<keyword evidence="7 11" id="KW-0479">Metal-binding</keyword>
<sequence length="424" mass="45193">MTTIVEIKGREVLDSRGNPTVEAEVVLESGARGRAMVPSGASTGAHEAVELRDGGPRFGGKGVLRAVAAINERIADEVIGLDALNQEAVDKTMLELDGTPNKGNLGANAILAVSLATAHAAASGLGLPLYRYLGGVQGVTLPVPLMNVINGGKHADNNVDFQEFMLVPGGLPTFSEALRAGVETFHALKSVLKAKGYNTNVGDEGGFAPDLKSNEEAVEVLLTAIEKAGYKPGQEIAIALDPASSEFYQEGRYVLEADGKSLSGPEMVAYWENWVNQYPIVSIEDGLAEDDWETWKLLTERLGRRIQLVGDDLFVTNPAILKRGIELGVGNSILVKVNQIGTLSETLEAIRLAHRSGYTTILSHRSGETEDNTIADIAVAVNAGQIKTGSASRSDRLAKYNQLLRIEEELGTGARFLGFGAFKK</sequence>
<dbReference type="InterPro" id="IPR029017">
    <property type="entry name" value="Enolase-like_N"/>
</dbReference>
<dbReference type="SUPFAM" id="SSF54826">
    <property type="entry name" value="Enolase N-terminal domain-like"/>
    <property type="match status" value="1"/>
</dbReference>
<dbReference type="RefSeq" id="WP_013012304.1">
    <property type="nucleotide sequence ID" value="NC_013946.1"/>
</dbReference>
<comment type="function">
    <text evidence="11">Catalyzes the reversible conversion of 2-phosphoglycerate (2-PG) into phosphoenolpyruvate (PEP). It is essential for the degradation of carbohydrates via glycolysis.</text>
</comment>
<feature type="binding site" evidence="11 14">
    <location>
        <position position="311"/>
    </location>
    <ligand>
        <name>Mg(2+)</name>
        <dbReference type="ChEBI" id="CHEBI:18420"/>
    </ligand>
</feature>
<dbReference type="Pfam" id="PF00113">
    <property type="entry name" value="Enolase_C"/>
    <property type="match status" value="1"/>
</dbReference>
<evidence type="ECO:0000256" key="8">
    <source>
        <dbReference type="ARBA" id="ARBA00022842"/>
    </source>
</evidence>
<dbReference type="GO" id="GO:0000015">
    <property type="term" value="C:phosphopyruvate hydratase complex"/>
    <property type="evidence" value="ECO:0007669"/>
    <property type="project" value="InterPro"/>
</dbReference>
<reference evidence="18 20" key="3">
    <citation type="submission" date="2013-04" db="EMBL/GenBank/DDBJ databases">
        <authorList>
            <person name="Chin J."/>
            <person name="Alexander D.H."/>
            <person name="Marks P."/>
            <person name="Korlach J."/>
            <person name="Clum A."/>
            <person name="Copeland A."/>
        </authorList>
    </citation>
    <scope>NUCLEOTIDE SEQUENCE [LARGE SCALE GENOMIC DNA]</scope>
    <source>
        <strain evidence="20">ATCC 35948 / DSM 1279 / VKM B-1258 / 21</strain>
        <strain evidence="18">DSM 1279</strain>
    </source>
</reference>
<dbReference type="Pfam" id="PF03952">
    <property type="entry name" value="Enolase_N"/>
    <property type="match status" value="1"/>
</dbReference>
<dbReference type="EC" id="4.2.1.11" evidence="3 11"/>
<dbReference type="GO" id="GO:0005576">
    <property type="term" value="C:extracellular region"/>
    <property type="evidence" value="ECO:0007669"/>
    <property type="project" value="UniProtKB-SubCell"/>
</dbReference>
<dbReference type="Proteomes" id="UP000013026">
    <property type="component" value="Chromosome"/>
</dbReference>
<proteinExistence type="inferred from homology"/>
<evidence type="ECO:0000313" key="20">
    <source>
        <dbReference type="Proteomes" id="UP000013026"/>
    </source>
</evidence>
<dbReference type="NCBIfam" id="TIGR01060">
    <property type="entry name" value="eno"/>
    <property type="match status" value="1"/>
</dbReference>
<dbReference type="SFLD" id="SFLDF00002">
    <property type="entry name" value="enolase"/>
    <property type="match status" value="1"/>
</dbReference>
<dbReference type="eggNOG" id="COG0148">
    <property type="taxonomic scope" value="Bacteria"/>
</dbReference>
<reference evidence="17 19" key="1">
    <citation type="journal article" date="2010" name="Stand. Genomic Sci.">
        <title>Complete genome sequence of Meiothermus ruber type strain (21).</title>
        <authorList>
            <person name="Tindall B.J."/>
            <person name="Sikorski J."/>
            <person name="Lucas S."/>
            <person name="Goltsman E."/>
            <person name="Copeland A."/>
            <person name="Glavina Del Rio T."/>
            <person name="Nolan M."/>
            <person name="Tice H."/>
            <person name="Cheng J.F."/>
            <person name="Han C."/>
            <person name="Pitluck S."/>
            <person name="Liolios K."/>
            <person name="Ivanova N."/>
            <person name="Mavromatis K."/>
            <person name="Ovchinnikova G."/>
            <person name="Pati A."/>
            <person name="Fahnrich R."/>
            <person name="Goodwin L."/>
            <person name="Chen A."/>
            <person name="Palaniappan K."/>
            <person name="Land M."/>
            <person name="Hauser L."/>
            <person name="Chang Y.J."/>
            <person name="Jeffries C.D."/>
            <person name="Rohde M."/>
            <person name="Goker M."/>
            <person name="Woyke T."/>
            <person name="Bristow J."/>
            <person name="Eisen J.A."/>
            <person name="Markowitz V."/>
            <person name="Hugenholtz P."/>
            <person name="Kyrpides N.C."/>
            <person name="Klenk H.P."/>
            <person name="Lapidus A."/>
        </authorList>
    </citation>
    <scope>NUCLEOTIDE SEQUENCE [LARGE SCALE GENOMIC DNA]</scope>
    <source>
        <strain evidence="19">ATCC 35948 / DSM 1279 / VKM B-1258 / 21</strain>
        <strain evidence="17">DSM 1279</strain>
    </source>
</reference>
<evidence type="ECO:0000256" key="7">
    <source>
        <dbReference type="ARBA" id="ARBA00022723"/>
    </source>
</evidence>
<evidence type="ECO:0000256" key="12">
    <source>
        <dbReference type="PIRSR" id="PIRSR001400-1"/>
    </source>
</evidence>
<dbReference type="InterPro" id="IPR020810">
    <property type="entry name" value="Enolase_C"/>
</dbReference>
<evidence type="ECO:0000256" key="5">
    <source>
        <dbReference type="ARBA" id="ARBA00022490"/>
    </source>
</evidence>
<keyword evidence="19" id="KW-1185">Reference proteome</keyword>
<dbReference type="CDD" id="cd03313">
    <property type="entry name" value="enolase"/>
    <property type="match status" value="1"/>
</dbReference>
<comment type="cofactor">
    <cofactor evidence="11">
        <name>Mg(2+)</name>
        <dbReference type="ChEBI" id="CHEBI:18420"/>
    </cofactor>
    <text evidence="11">Binds a second Mg(2+) ion via substrate during catalysis.</text>
</comment>
<feature type="binding site" evidence="13">
    <location>
        <position position="284"/>
    </location>
    <ligand>
        <name>substrate</name>
    </ligand>
</feature>
<feature type="binding site" evidence="11">
    <location>
        <position position="387"/>
    </location>
    <ligand>
        <name>(2R)-2-phosphoglycerate</name>
        <dbReference type="ChEBI" id="CHEBI:58289"/>
    </ligand>
</feature>
<organism evidence="18 20">
    <name type="scientific">Meiothermus ruber (strain ATCC 35948 / DSM 1279 / VKM B-1258 / 21)</name>
    <name type="common">Thermus ruber</name>
    <dbReference type="NCBI Taxonomy" id="504728"/>
    <lineage>
        <taxon>Bacteria</taxon>
        <taxon>Thermotogati</taxon>
        <taxon>Deinococcota</taxon>
        <taxon>Deinococci</taxon>
        <taxon>Thermales</taxon>
        <taxon>Thermaceae</taxon>
        <taxon>Meiothermus</taxon>
    </lineage>
</organism>
<evidence type="ECO:0000256" key="3">
    <source>
        <dbReference type="ARBA" id="ARBA00012058"/>
    </source>
</evidence>
<feature type="binding site" evidence="11 14">
    <location>
        <position position="284"/>
    </location>
    <ligand>
        <name>Mg(2+)</name>
        <dbReference type="ChEBI" id="CHEBI:18420"/>
    </ligand>
</feature>
<feature type="binding site" evidence="13">
    <location>
        <position position="163"/>
    </location>
    <ligand>
        <name>substrate</name>
    </ligand>
</feature>
<evidence type="ECO:0000256" key="10">
    <source>
        <dbReference type="ARBA" id="ARBA00023239"/>
    </source>
</evidence>
<comment type="cofactor">
    <cofactor evidence="14">
        <name>Mg(2+)</name>
        <dbReference type="ChEBI" id="CHEBI:18420"/>
    </cofactor>
    <text evidence="14">Mg(2+) is required for catalysis and for stabilizing the dimer.</text>
</comment>
<evidence type="ECO:0000256" key="14">
    <source>
        <dbReference type="PIRSR" id="PIRSR001400-3"/>
    </source>
</evidence>
<dbReference type="SMART" id="SM01193">
    <property type="entry name" value="Enolase_N"/>
    <property type="match status" value="1"/>
</dbReference>